<dbReference type="SMART" id="SM00052">
    <property type="entry name" value="EAL"/>
    <property type="match status" value="1"/>
</dbReference>
<dbReference type="PANTHER" id="PTHR33121:SF79">
    <property type="entry name" value="CYCLIC DI-GMP PHOSPHODIESTERASE PDED-RELATED"/>
    <property type="match status" value="1"/>
</dbReference>
<name>A0A371IT25_9FIRM</name>
<dbReference type="EMBL" id="NOJZ02000010">
    <property type="protein sequence ID" value="RDY23613.1"/>
    <property type="molecule type" value="Genomic_DNA"/>
</dbReference>
<dbReference type="PROSITE" id="PS50883">
    <property type="entry name" value="EAL"/>
    <property type="match status" value="1"/>
</dbReference>
<dbReference type="PANTHER" id="PTHR33121">
    <property type="entry name" value="CYCLIC DI-GMP PHOSPHODIESTERASE PDEF"/>
    <property type="match status" value="1"/>
</dbReference>
<evidence type="ECO:0000313" key="2">
    <source>
        <dbReference type="EMBL" id="RDY23613.1"/>
    </source>
</evidence>
<dbReference type="InterPro" id="IPR035919">
    <property type="entry name" value="EAL_sf"/>
</dbReference>
<dbReference type="InterPro" id="IPR001633">
    <property type="entry name" value="EAL_dom"/>
</dbReference>
<feature type="domain" description="EAL" evidence="1">
    <location>
        <begin position="163"/>
        <end position="417"/>
    </location>
</feature>
<sequence>MRKRGLGGIMETLSKNNDRYNFFYDLKNTNYKYTILYIDIIKFRLINNAYGINESNLLLKQITEKIDKIGSNLKMDINICMYEKDIILIKLSNCNNKKLTALINSIVMSKYKYSINFRMAFMELYEYGDVLNFIENIKYVFKCKKYEVTDENYNIEDLNIEYHIKRYQELKNDILSNNNRFFSLVYQPKVELKYNNIISWEVLSRWNHPKYGFISPIEFIKIIKDLDREYEFDIYILEQMCKEISRLNFDHSIYSINISVNTLKNPNIYDKILEITSKYYINPSKITFEIVETSQVEDYDIITEIINNLNKMGYNISIDDFGTGYSSYYRLCNINFSEVKIPREFLPSKKDNREKKMAVLKGIVNMCKNLGCKTVIEGIETKDDHELASYLGVDYAQGYLYSHPVTIDESLKMIINS</sequence>
<dbReference type="InterPro" id="IPR050706">
    <property type="entry name" value="Cyclic-di-GMP_PDE-like"/>
</dbReference>
<dbReference type="GO" id="GO:0071111">
    <property type="term" value="F:cyclic-guanylate-specific phosphodiesterase activity"/>
    <property type="evidence" value="ECO:0007669"/>
    <property type="project" value="InterPro"/>
</dbReference>
<evidence type="ECO:0000313" key="3">
    <source>
        <dbReference type="Proteomes" id="UP000243494"/>
    </source>
</evidence>
<comment type="caution">
    <text evidence="2">The sequence shown here is derived from an EMBL/GenBank/DDBJ whole genome shotgun (WGS) entry which is preliminary data.</text>
</comment>
<dbReference type="SUPFAM" id="SSF141868">
    <property type="entry name" value="EAL domain-like"/>
    <property type="match status" value="1"/>
</dbReference>
<dbReference type="CDD" id="cd01948">
    <property type="entry name" value="EAL"/>
    <property type="match status" value="1"/>
</dbReference>
<protein>
    <submittedName>
        <fullName evidence="2">GGDEF domain-containing protein</fullName>
    </submittedName>
</protein>
<gene>
    <name evidence="2" type="ORF">CHF27_007520</name>
</gene>
<reference evidence="2 3" key="1">
    <citation type="journal article" date="2017" name="Genome Announc.">
        <title>Draft Genome Sequence of Romboutsia maritimum sp. nov. Strain CCRI-22766(T), Isolated from Coastal Estuarine Mud.</title>
        <authorList>
            <person name="Maheux A.F."/>
            <person name="Boudreau D.K."/>
            <person name="Berube E."/>
            <person name="Boissinot M."/>
            <person name="Raymond F."/>
            <person name="Brodeur S."/>
            <person name="Corbeil J."/>
            <person name="Brightwell G."/>
            <person name="Broda D."/>
            <person name="Omar R.F."/>
            <person name="Bergeron M.G."/>
        </authorList>
    </citation>
    <scope>NUCLEOTIDE SEQUENCE [LARGE SCALE GENOMIC DNA]</scope>
    <source>
        <strain evidence="2 3">CCRI-22766</strain>
    </source>
</reference>
<dbReference type="InterPro" id="IPR000160">
    <property type="entry name" value="GGDEF_dom"/>
</dbReference>
<dbReference type="AlphaFoldDB" id="A0A371IT25"/>
<proteinExistence type="predicted"/>
<dbReference type="Pfam" id="PF00563">
    <property type="entry name" value="EAL"/>
    <property type="match status" value="1"/>
</dbReference>
<dbReference type="Pfam" id="PF00990">
    <property type="entry name" value="GGDEF"/>
    <property type="match status" value="1"/>
</dbReference>
<dbReference type="Proteomes" id="UP000243494">
    <property type="component" value="Unassembled WGS sequence"/>
</dbReference>
<organism evidence="2 3">
    <name type="scientific">Romboutsia maritimum</name>
    <dbReference type="NCBI Taxonomy" id="2020948"/>
    <lineage>
        <taxon>Bacteria</taxon>
        <taxon>Bacillati</taxon>
        <taxon>Bacillota</taxon>
        <taxon>Clostridia</taxon>
        <taxon>Peptostreptococcales</taxon>
        <taxon>Peptostreptococcaceae</taxon>
        <taxon>Romboutsia</taxon>
    </lineage>
</organism>
<evidence type="ECO:0000259" key="1">
    <source>
        <dbReference type="PROSITE" id="PS50883"/>
    </source>
</evidence>
<keyword evidence="3" id="KW-1185">Reference proteome</keyword>
<accession>A0A371IT25</accession>
<dbReference type="Gene3D" id="3.20.20.450">
    <property type="entry name" value="EAL domain"/>
    <property type="match status" value="1"/>
</dbReference>